<dbReference type="RefSeq" id="WP_163285730.1">
    <property type="nucleotide sequence ID" value="NZ_JAAGVY010000024.1"/>
</dbReference>
<keyword evidence="2" id="KW-1185">Reference proteome</keyword>
<organism evidence="1 2">
    <name type="scientific">Cryomorpha ignava</name>
    <dbReference type="NCBI Taxonomy" id="101383"/>
    <lineage>
        <taxon>Bacteria</taxon>
        <taxon>Pseudomonadati</taxon>
        <taxon>Bacteroidota</taxon>
        <taxon>Flavobacteriia</taxon>
        <taxon>Flavobacteriales</taxon>
        <taxon>Cryomorphaceae</taxon>
        <taxon>Cryomorpha</taxon>
    </lineage>
</organism>
<comment type="caution">
    <text evidence="1">The sequence shown here is derived from an EMBL/GenBank/DDBJ whole genome shotgun (WGS) entry which is preliminary data.</text>
</comment>
<proteinExistence type="predicted"/>
<sequence length="1318" mass="144661">MSKFTKIGIALVFLLTNYNLIGQNPIWTLPPSQFKGGVPSISLLPNGSGGAMYTGQPADNLHSSYSDQNGNLVLFTVDHEVYDRHGYLVDDMRINYESKKGHNERIILPMGNDCSKYAIIYPASPTSNEAYSSKLYGRRLYMAVYDLDAVNTANPMATGALEVYNPNSYTTITDISRRDALLYGYPAGGTYNIYQYTSTGQQFYRSNIQITATDLIDNCFYYVYVFDGMHIIRYKLTSDGLEYDNYVFKLDLAAFGSALRSEMELIKLSNGNYRIATPVMFGGSGEHVGFVITDIDASTGDVITNSVQVVSLEDNGNDAYPHGAEFDPTGRYLYITHVANAGLPNALDVYDLNTSSYVSIPSLTGISNFRQSFIERYGDKMYLASDSYIGQLSNISNPSSLSFNSTFLSIPSGYGNAYGGPSTHFDFRYLLPDQVDMPYENLAEMSCACCSRYNSATDKYEATNTSFVTWSPGSNPFGSISGDVYISDELRIKAGAKVIISGMNFYFAEGARVVVERGTTSLSGGYLRLSNGTVFTADNRCSNSFIGSCGVADNCDKILWAGVLVEGNDALPQSFSTSGKQGKFYMTNNAMIEYAETAVFAGGPANYGGGLVQIVDSRIKDNLSGVIFDPYTRYQSGSIEGYNLSYISKTHFMVTSDWYAGVAVEPFVKINNSSGIRLLGNLYENQIPSQFSYTHQGIGVQFTDSRVNITSSCSNNTIPCPPQNITRSQFKDLHVGVYGTNTGTATRTLYCYYNEFINDYFGVQLSGVDFAEILDNEFSIRPRASAIGLSLNASTGYMVENNNFSTHAGGFNHGNYGIVIFNSGQTANEIYRNYFTDLSAGGYVAGINTDLSHGPSGYANGLEWICNTFDSNIAYFDIALAGSMSDEQGDCNTEPAGNLFSHTSTSISSHFDLFSFPSALNPIKYYHHDTSVGGTSPRVKPVRYSEDLVTPVYYYILATCNQYGYDGGSCRVKHSGLPPGVDHPLGSPKSNDENQLLTYQSIQENASALQSQIAELTAQIDGGNTDLLINLIRGGGSADEIAALLTEANGNISLRVQNALLNSNDPEISALSDVALNDVGLIESELALAHDLYKSLWKNAVRQYMADTLGSILKDEMESLMIEFQPEGLQRFASVILSDSDQSWIAPDDISQIVANLDVVLPALVENELPENIPSYFESEFFASAANTDALNDWYYENGGVYYTSLPNDLLPPMIYEEGKSNKTDKEMADDNTKNNLVIHPNPFKTHTTFDLSAYQFEGDKNRIVFYDLLGKKVFETPIAEKQVNLTVQSADLPTGVVIYKLFVNNTEVETGKIIRMK</sequence>
<name>A0A7K3WRN9_9FLAO</name>
<protein>
    <submittedName>
        <fullName evidence="1">T9SS type A sorting domain-containing protein</fullName>
    </submittedName>
</protein>
<dbReference type="Proteomes" id="UP000486602">
    <property type="component" value="Unassembled WGS sequence"/>
</dbReference>
<gene>
    <name evidence="1" type="ORF">G3O08_12560</name>
</gene>
<dbReference type="EMBL" id="JAAGVY010000024">
    <property type="protein sequence ID" value="NEN24337.1"/>
    <property type="molecule type" value="Genomic_DNA"/>
</dbReference>
<evidence type="ECO:0000313" key="1">
    <source>
        <dbReference type="EMBL" id="NEN24337.1"/>
    </source>
</evidence>
<evidence type="ECO:0000313" key="2">
    <source>
        <dbReference type="Proteomes" id="UP000486602"/>
    </source>
</evidence>
<accession>A0A7K3WRN9</accession>
<reference evidence="1 2" key="1">
    <citation type="submission" date="2020-02" db="EMBL/GenBank/DDBJ databases">
        <title>Out from the shadows clarifying the taxonomy of the family Cryomorphaceae and related taxa by utilizing the GTDB taxonomic framework.</title>
        <authorList>
            <person name="Bowman J.P."/>
        </authorList>
    </citation>
    <scope>NUCLEOTIDE SEQUENCE [LARGE SCALE GENOMIC DNA]</scope>
    <source>
        <strain evidence="1 2">QSSC 1-22</strain>
    </source>
</reference>